<evidence type="ECO:0000313" key="9">
    <source>
        <dbReference type="Proteomes" id="UP000887023"/>
    </source>
</evidence>
<comment type="function">
    <text evidence="5">Modulates RecA activity.</text>
</comment>
<keyword evidence="4 5" id="KW-0963">Cytoplasm</keyword>
<dbReference type="PANTHER" id="PTHR33602">
    <property type="entry name" value="REGULATORY PROTEIN RECX FAMILY PROTEIN"/>
    <property type="match status" value="1"/>
</dbReference>
<comment type="similarity">
    <text evidence="2 5">Belongs to the RecX family.</text>
</comment>
<feature type="domain" description="RecX first three-helical" evidence="7">
    <location>
        <begin position="17"/>
        <end position="56"/>
    </location>
</feature>
<dbReference type="InterPro" id="IPR053924">
    <property type="entry name" value="RecX_HTH_2nd"/>
</dbReference>
<dbReference type="PANTHER" id="PTHR33602:SF1">
    <property type="entry name" value="REGULATORY PROTEIN RECX FAMILY PROTEIN"/>
    <property type="match status" value="1"/>
</dbReference>
<evidence type="ECO:0000256" key="1">
    <source>
        <dbReference type="ARBA" id="ARBA00004496"/>
    </source>
</evidence>
<protein>
    <recommendedName>
        <fullName evidence="3 5">Regulatory protein RecX</fullName>
    </recommendedName>
</protein>
<evidence type="ECO:0000256" key="2">
    <source>
        <dbReference type="ARBA" id="ARBA00009695"/>
    </source>
</evidence>
<organism evidence="8 9">
    <name type="scientific">Skermania pinensis</name>
    <dbReference type="NCBI Taxonomy" id="39122"/>
    <lineage>
        <taxon>Bacteria</taxon>
        <taxon>Bacillati</taxon>
        <taxon>Actinomycetota</taxon>
        <taxon>Actinomycetes</taxon>
        <taxon>Mycobacteriales</taxon>
        <taxon>Gordoniaceae</taxon>
        <taxon>Skermania</taxon>
    </lineage>
</organism>
<evidence type="ECO:0000313" key="8">
    <source>
        <dbReference type="EMBL" id="QXQ15154.1"/>
    </source>
</evidence>
<comment type="subcellular location">
    <subcellularLocation>
        <location evidence="1 5">Cytoplasm</location>
    </subcellularLocation>
</comment>
<reference evidence="8" key="1">
    <citation type="submission" date="2021-07" db="EMBL/GenBank/DDBJ databases">
        <title>Candidatus Kaistella beijingensis sp. nov. isolated from a municipal wastewater treatment plant is involved in sludge foaming.</title>
        <authorList>
            <person name="Song Y."/>
            <person name="Liu S.-J."/>
        </authorList>
    </citation>
    <scope>NUCLEOTIDE SEQUENCE</scope>
    <source>
        <strain evidence="8">DSM 43998</strain>
    </source>
</reference>
<evidence type="ECO:0000256" key="4">
    <source>
        <dbReference type="ARBA" id="ARBA00022490"/>
    </source>
</evidence>
<dbReference type="InterPro" id="IPR053926">
    <property type="entry name" value="RecX_HTH_1st"/>
</dbReference>
<gene>
    <name evidence="5" type="primary">recX</name>
    <name evidence="8" type="ORF">KV203_07375</name>
</gene>
<dbReference type="Proteomes" id="UP000887023">
    <property type="component" value="Chromosome"/>
</dbReference>
<dbReference type="Gene3D" id="1.10.10.10">
    <property type="entry name" value="Winged helix-like DNA-binding domain superfamily/Winged helix DNA-binding domain"/>
    <property type="match status" value="2"/>
</dbReference>
<evidence type="ECO:0000256" key="5">
    <source>
        <dbReference type="HAMAP-Rule" id="MF_01114"/>
    </source>
</evidence>
<evidence type="ECO:0000259" key="7">
    <source>
        <dbReference type="Pfam" id="PF21982"/>
    </source>
</evidence>
<dbReference type="HAMAP" id="MF_01114">
    <property type="entry name" value="RecX"/>
    <property type="match status" value="1"/>
</dbReference>
<evidence type="ECO:0000256" key="3">
    <source>
        <dbReference type="ARBA" id="ARBA00018111"/>
    </source>
</evidence>
<dbReference type="RefSeq" id="WP_066471807.1">
    <property type="nucleotide sequence ID" value="NZ_CBCRUZ010000019.1"/>
</dbReference>
<accession>A0ABX8SDX1</accession>
<feature type="domain" description="RecX second three-helical" evidence="6">
    <location>
        <begin position="63"/>
        <end position="104"/>
    </location>
</feature>
<evidence type="ECO:0000259" key="6">
    <source>
        <dbReference type="Pfam" id="PF02631"/>
    </source>
</evidence>
<dbReference type="InterPro" id="IPR003783">
    <property type="entry name" value="Regulatory_RecX"/>
</dbReference>
<dbReference type="EMBL" id="CP079105">
    <property type="protein sequence ID" value="QXQ15154.1"/>
    <property type="molecule type" value="Genomic_DNA"/>
</dbReference>
<dbReference type="Pfam" id="PF21982">
    <property type="entry name" value="RecX_HTH1"/>
    <property type="match status" value="1"/>
</dbReference>
<keyword evidence="9" id="KW-1185">Reference proteome</keyword>
<dbReference type="Pfam" id="PF02631">
    <property type="entry name" value="RecX_HTH2"/>
    <property type="match status" value="1"/>
</dbReference>
<sequence length="186" mass="20509">MRTQKRPDRDGGTLEQAKQVCLRLLTDRAHSRAELTERLARHGFRADVAEAALERLAEVGLIDDAAFARQWVASRHTHAGRGRRSLAAELRSKGIGEAESSAALAAVTVDDERVRAAELVRRKLRGTEPPADRLDRDRLMRRLIGMLVRRGYDGGLAMAVVREEMAAVAHELSAPDPADDDPMLTS</sequence>
<proteinExistence type="inferred from homology"/>
<dbReference type="InterPro" id="IPR036388">
    <property type="entry name" value="WH-like_DNA-bd_sf"/>
</dbReference>
<name>A0ABX8SDX1_9ACTN</name>